<accession>A0A4Q2M2N6</accession>
<comment type="similarity">
    <text evidence="1">Belongs to the ROK (NagC/XylR) family.</text>
</comment>
<dbReference type="EMBL" id="SDPM01000011">
    <property type="protein sequence ID" value="RXZ85302.1"/>
    <property type="molecule type" value="Genomic_DNA"/>
</dbReference>
<dbReference type="Proteomes" id="UP000292686">
    <property type="component" value="Unassembled WGS sequence"/>
</dbReference>
<gene>
    <name evidence="3" type="ORF">ESP50_15365</name>
    <name evidence="2" type="ORF">ESP50_15960</name>
</gene>
<dbReference type="PANTHER" id="PTHR18964">
    <property type="entry name" value="ROK (REPRESSOR, ORF, KINASE) FAMILY"/>
    <property type="match status" value="1"/>
</dbReference>
<dbReference type="Pfam" id="PF00480">
    <property type="entry name" value="ROK"/>
    <property type="match status" value="1"/>
</dbReference>
<dbReference type="AlphaFoldDB" id="A0A4Q2M2N6"/>
<protein>
    <submittedName>
        <fullName evidence="3">ROK family transcriptional regulator</fullName>
    </submittedName>
</protein>
<dbReference type="InterPro" id="IPR000600">
    <property type="entry name" value="ROK"/>
</dbReference>
<keyword evidence="4" id="KW-1185">Reference proteome</keyword>
<dbReference type="InterPro" id="IPR036390">
    <property type="entry name" value="WH_DNA-bd_sf"/>
</dbReference>
<organism evidence="3 4">
    <name type="scientific">Agromyces atrinae</name>
    <dbReference type="NCBI Taxonomy" id="592376"/>
    <lineage>
        <taxon>Bacteria</taxon>
        <taxon>Bacillati</taxon>
        <taxon>Actinomycetota</taxon>
        <taxon>Actinomycetes</taxon>
        <taxon>Micrococcales</taxon>
        <taxon>Microbacteriaceae</taxon>
        <taxon>Agromyces</taxon>
    </lineage>
</organism>
<dbReference type="PANTHER" id="PTHR18964:SF149">
    <property type="entry name" value="BIFUNCTIONAL UDP-N-ACETYLGLUCOSAMINE 2-EPIMERASE_N-ACETYLMANNOSAMINE KINASE"/>
    <property type="match status" value="1"/>
</dbReference>
<evidence type="ECO:0000256" key="1">
    <source>
        <dbReference type="ARBA" id="ARBA00006479"/>
    </source>
</evidence>
<evidence type="ECO:0000313" key="2">
    <source>
        <dbReference type="EMBL" id="RXZ85302.1"/>
    </source>
</evidence>
<comment type="caution">
    <text evidence="3">The sequence shown here is derived from an EMBL/GenBank/DDBJ whole genome shotgun (WGS) entry which is preliminary data.</text>
</comment>
<dbReference type="InterPro" id="IPR036388">
    <property type="entry name" value="WH-like_DNA-bd_sf"/>
</dbReference>
<name>A0A4Q2M2N6_9MICO</name>
<evidence type="ECO:0000313" key="3">
    <source>
        <dbReference type="EMBL" id="RXZ85417.1"/>
    </source>
</evidence>
<dbReference type="Gene3D" id="3.30.420.40">
    <property type="match status" value="2"/>
</dbReference>
<sequence>MTESALGNNNELVRRRNLGVILSLVHASGGLSRSTLTRETGLNRSTIGALVGDLAEHGLVEVLTPDSAGTVGRPSPIVSPAPGVVALAVNPEIDAVTIGIVRLGGELVTRVRYPTDAPPTPVEAVRISAAVIDGMRGELQANLVAGIGVAVPGLVRASDGLVRWAPHLGWRDVPFAEMLAEATGYRVVAANDATLGAMAERAFGAARGIDDFIYLNGGASGIGGGIVAGGVPVAGKAGYAGEFGHVRVTGEVNAGGDPEAGALERSVNRAALLAAVGRTDAEADGLEAALLASDDEHVRAEVRRQLDHLSVSLRNAIAVLNPERIVLGGFLASLFAVDPEHLRSRVAAQVLPVADEEAEIVRAELGQGILMIGAAELAFRDLLVDPLGIVARV</sequence>
<dbReference type="OrthoDB" id="5174513at2"/>
<dbReference type="EMBL" id="SDPM01000010">
    <property type="protein sequence ID" value="RXZ85417.1"/>
    <property type="molecule type" value="Genomic_DNA"/>
</dbReference>
<dbReference type="SUPFAM" id="SSF53067">
    <property type="entry name" value="Actin-like ATPase domain"/>
    <property type="match status" value="1"/>
</dbReference>
<reference evidence="3 4" key="1">
    <citation type="submission" date="2019-01" db="EMBL/GenBank/DDBJ databases">
        <title>Agromyces.</title>
        <authorList>
            <person name="Li J."/>
        </authorList>
    </citation>
    <scope>NUCLEOTIDE SEQUENCE [LARGE SCALE GENOMIC DNA]</scope>
    <source>
        <strain evidence="3 4">DSM 23870</strain>
    </source>
</reference>
<evidence type="ECO:0000313" key="4">
    <source>
        <dbReference type="Proteomes" id="UP000292686"/>
    </source>
</evidence>
<dbReference type="SUPFAM" id="SSF46785">
    <property type="entry name" value="Winged helix' DNA-binding domain"/>
    <property type="match status" value="1"/>
</dbReference>
<proteinExistence type="inferred from homology"/>
<dbReference type="InterPro" id="IPR043129">
    <property type="entry name" value="ATPase_NBD"/>
</dbReference>
<dbReference type="Gene3D" id="1.10.10.10">
    <property type="entry name" value="Winged helix-like DNA-binding domain superfamily/Winged helix DNA-binding domain"/>
    <property type="match status" value="1"/>
</dbReference>